<reference evidence="5" key="1">
    <citation type="submission" date="2011-07" db="EMBL/GenBank/DDBJ databases">
        <title>Divergent evolution of antigenic variation in African trypanosomes.</title>
        <authorList>
            <person name="Jackson A.P."/>
            <person name="Berry A."/>
            <person name="Allison H.C."/>
            <person name="Burton P."/>
            <person name="Anderson J."/>
            <person name="Aslett M."/>
            <person name="Brown R."/>
            <person name="Corton N."/>
            <person name="Harris D."/>
            <person name="Hauser H."/>
            <person name="Gamble J."/>
            <person name="Gilderthorp R."/>
            <person name="McQuillan J."/>
            <person name="Quail M.A."/>
            <person name="Sanders M."/>
            <person name="Van Tonder A."/>
            <person name="Ginger M.L."/>
            <person name="Donelson J.E."/>
            <person name="Field M.C."/>
            <person name="Barry J.D."/>
            <person name="Berriman M."/>
            <person name="Hertz-Fowler C."/>
        </authorList>
    </citation>
    <scope>NUCLEOTIDE SEQUENCE [LARGE SCALE GENOMIC DNA]</scope>
    <source>
        <strain evidence="5">IL3000</strain>
    </source>
</reference>
<comment type="subcellular location">
    <subcellularLocation>
        <location evidence="1">Nucleus</location>
    </subcellularLocation>
</comment>
<comment type="caution">
    <text evidence="4">The sequence shown here is derived from an EMBL/GenBank/DDBJ whole genome shotgun (WGS) entry which is preliminary data.</text>
</comment>
<protein>
    <submittedName>
        <fullName evidence="4">WGS project CAEQ00000000 data, annotated contig 1308</fullName>
    </submittedName>
</protein>
<evidence type="ECO:0000313" key="5">
    <source>
        <dbReference type="Proteomes" id="UP000000702"/>
    </source>
</evidence>
<evidence type="ECO:0000256" key="3">
    <source>
        <dbReference type="SAM" id="MobiDB-lite"/>
    </source>
</evidence>
<evidence type="ECO:0000256" key="2">
    <source>
        <dbReference type="ARBA" id="ARBA00023242"/>
    </source>
</evidence>
<evidence type="ECO:0000256" key="1">
    <source>
        <dbReference type="ARBA" id="ARBA00004123"/>
    </source>
</evidence>
<evidence type="ECO:0000313" key="4">
    <source>
        <dbReference type="EMBL" id="CCD12373.1"/>
    </source>
</evidence>
<dbReference type="EMBL" id="CAEQ01000694">
    <property type="protein sequence ID" value="CCD12373.1"/>
    <property type="molecule type" value="Genomic_DNA"/>
</dbReference>
<organism evidence="4 5">
    <name type="scientific">Trypanosoma congolense (strain IL3000)</name>
    <dbReference type="NCBI Taxonomy" id="1068625"/>
    <lineage>
        <taxon>Eukaryota</taxon>
        <taxon>Discoba</taxon>
        <taxon>Euglenozoa</taxon>
        <taxon>Kinetoplastea</taxon>
        <taxon>Metakinetoplastina</taxon>
        <taxon>Trypanosomatida</taxon>
        <taxon>Trypanosomatidae</taxon>
        <taxon>Trypanosoma</taxon>
        <taxon>Nannomonas</taxon>
    </lineage>
</organism>
<dbReference type="OMA" id="CASRQNF"/>
<dbReference type="PANTHER" id="PTHR13489:SF0">
    <property type="entry name" value="MINI-CHROMOSOME MAINTENANCE COMPLEX-BINDING PROTEIN"/>
    <property type="match status" value="1"/>
</dbReference>
<dbReference type="Pfam" id="PF09739">
    <property type="entry name" value="MCM_bind"/>
    <property type="match status" value="1"/>
</dbReference>
<dbReference type="GO" id="GO:0003682">
    <property type="term" value="F:chromatin binding"/>
    <property type="evidence" value="ECO:0007669"/>
    <property type="project" value="TreeGrafter"/>
</dbReference>
<gene>
    <name evidence="4" type="ORF">TCIL3000_0_32560</name>
</gene>
<dbReference type="VEuPathDB" id="TriTrypDB:TcIL3000_0_32560"/>
<dbReference type="GO" id="GO:0005634">
    <property type="term" value="C:nucleus"/>
    <property type="evidence" value="ECO:0007669"/>
    <property type="project" value="UniProtKB-SubCell"/>
</dbReference>
<proteinExistence type="predicted"/>
<dbReference type="InterPro" id="IPR019140">
    <property type="entry name" value="MCM_complex-bd"/>
</dbReference>
<reference evidence="4 5" key="2">
    <citation type="journal article" date="2012" name="Proc. Natl. Acad. Sci. U.S.A.">
        <title>Antigenic diversity is generated by distinct evolutionary mechanisms in African trypanosome species.</title>
        <authorList>
            <person name="Jackson A.P."/>
            <person name="Berry A."/>
            <person name="Aslett M."/>
            <person name="Allison H.C."/>
            <person name="Burton P."/>
            <person name="Vavrova-Anderson J."/>
            <person name="Brown R."/>
            <person name="Browne H."/>
            <person name="Corton N."/>
            <person name="Hauser H."/>
            <person name="Gamble J."/>
            <person name="Gilderthorp R."/>
            <person name="Marcello L."/>
            <person name="McQuillan J."/>
            <person name="Otto T.D."/>
            <person name="Quail M.A."/>
            <person name="Sanders M.J."/>
            <person name="van Tonder A."/>
            <person name="Ginger M.L."/>
            <person name="Field M.C."/>
            <person name="Barry J.D."/>
            <person name="Hertz-Fowler C."/>
            <person name="Berriman M."/>
        </authorList>
    </citation>
    <scope>NUCLEOTIDE SEQUENCE [LARGE SCALE GENOMIC DNA]</scope>
    <source>
        <strain evidence="4 5">IL3000</strain>
    </source>
</reference>
<keyword evidence="5" id="KW-1185">Reference proteome</keyword>
<keyword evidence="2" id="KW-0539">Nucleus</keyword>
<dbReference type="Proteomes" id="UP000000702">
    <property type="component" value="Unassembled WGS sequence"/>
</dbReference>
<accession>F9W5C2</accession>
<dbReference type="AlphaFoldDB" id="F9W5C2"/>
<dbReference type="GO" id="GO:0006261">
    <property type="term" value="P:DNA-templated DNA replication"/>
    <property type="evidence" value="ECO:0007669"/>
    <property type="project" value="TreeGrafter"/>
</dbReference>
<sequence>MMFNFLQNDYWFMRIPLSPYKQRAMQAAYDREEVGALIRQKGAELGGTLAALSYVHNYFRSVFSKEEVLGLLYNVFPMGDVQNSAGRMCRCRGMIQEMDPNITLYRASSVNFFIHEATDECEMLEAVQLYVIPVPGNVHFYDTDNPSYEEGMRGQGAAACVSCEGQIPTCSVASNQNRIVSRKRRERTPPGVPGQGEGRDNEGMSEGRCVRLRCQEGDKLCDGTPSGTTASMPLYQQLNLPHPPLRGTLHTACIVTVIFSSNDQKEQIRLNDVVDFYGFIDESSLVSSSAMECTEVDEFECFGAWHSEQLPPGVLPRMTCLSWQNVYAEPVHPLNCSYFETRRPLVLQYLKEVVCAGDCLLAEYLLLHLCARVTTHEGGVPIGDLPLRVEGDIIDLAAWSSHIRNVSPVAEVLLDSSKLLDSSLSITSRQDGSTNILKAGILQLANGSHVTLDSRAVDSAGDAVQDALFAAIHKQVLLLEYPYQTHEIPVDLNFLVLSTSRVADEISFLRLAVSVPWIPELATEAAILNRINADDVRDYFAQVRRVHRRFEQEEHGMASRLSDRLLAFSHSEPHWNNRDPFIHNNSFAMAATMMRAHAASLGREIISDANVDFVLNLEHQRVRRCHGRM</sequence>
<dbReference type="PANTHER" id="PTHR13489">
    <property type="entry name" value="MINI-CHROMOSOME MAINTENANCE COMPLEX-BINDING PROTEIN"/>
    <property type="match status" value="1"/>
</dbReference>
<feature type="region of interest" description="Disordered" evidence="3">
    <location>
        <begin position="180"/>
        <end position="204"/>
    </location>
</feature>
<name>F9W5C2_TRYCI</name>